<evidence type="ECO:0000256" key="1">
    <source>
        <dbReference type="ARBA" id="ARBA00004141"/>
    </source>
</evidence>
<dbReference type="EMBL" id="AOFT01000008">
    <property type="protein sequence ID" value="EMR06241.1"/>
    <property type="molecule type" value="Genomic_DNA"/>
</dbReference>
<dbReference type="PANTHER" id="PTHR21716:SF69">
    <property type="entry name" value="TRANSPORT PROTEIN YUBA-RELATED"/>
    <property type="match status" value="1"/>
</dbReference>
<dbReference type="eggNOG" id="COG0628">
    <property type="taxonomic scope" value="Bacteria"/>
</dbReference>
<dbReference type="Pfam" id="PF01594">
    <property type="entry name" value="AI-2E_transport"/>
    <property type="match status" value="1"/>
</dbReference>
<gene>
    <name evidence="7" type="ORF">C772_01886</name>
</gene>
<keyword evidence="5 6" id="KW-0472">Membrane</keyword>
<dbReference type="PATRIC" id="fig|1235279.3.peg.1888"/>
<comment type="caution">
    <text evidence="7">The sequence shown here is derived from an EMBL/GenBank/DDBJ whole genome shotgun (WGS) entry which is preliminary data.</text>
</comment>
<evidence type="ECO:0000256" key="5">
    <source>
        <dbReference type="ARBA" id="ARBA00023136"/>
    </source>
</evidence>
<evidence type="ECO:0000256" key="6">
    <source>
        <dbReference type="SAM" id="Phobius"/>
    </source>
</evidence>
<keyword evidence="3 6" id="KW-0812">Transmembrane</keyword>
<comment type="similarity">
    <text evidence="2">Belongs to the autoinducer-2 exporter (AI-2E) (TC 2.A.86) family.</text>
</comment>
<keyword evidence="8" id="KW-1185">Reference proteome</keyword>
<comment type="subcellular location">
    <subcellularLocation>
        <location evidence="1">Membrane</location>
        <topology evidence="1">Multi-pass membrane protein</topology>
    </subcellularLocation>
</comment>
<feature type="transmembrane region" description="Helical" evidence="6">
    <location>
        <begin position="332"/>
        <end position="360"/>
    </location>
</feature>
<feature type="transmembrane region" description="Helical" evidence="6">
    <location>
        <begin position="90"/>
        <end position="110"/>
    </location>
</feature>
<keyword evidence="4 6" id="KW-1133">Transmembrane helix</keyword>
<feature type="transmembrane region" description="Helical" evidence="6">
    <location>
        <begin position="242"/>
        <end position="259"/>
    </location>
</feature>
<name>M7NGD6_9BACL</name>
<evidence type="ECO:0000256" key="4">
    <source>
        <dbReference type="ARBA" id="ARBA00022989"/>
    </source>
</evidence>
<feature type="transmembrane region" description="Helical" evidence="6">
    <location>
        <begin position="29"/>
        <end position="48"/>
    </location>
</feature>
<reference evidence="7 8" key="1">
    <citation type="journal article" date="2013" name="Genome Announc.">
        <title>Draft Genome Sequence of Bhargavaea cecembensis Strain DSE10T, Isolated from a Deep-Sea Sediment Sample Collected at a Depth of 5,904 m from the Chagos-Laccadive Ridge System in the Indian Ocean.</title>
        <authorList>
            <person name="Shivaji S."/>
            <person name="Ara S."/>
            <person name="Begum Z."/>
            <person name="Ruth M."/>
            <person name="Singh A."/>
            <person name="Kumar Pinnaka A."/>
        </authorList>
    </citation>
    <scope>NUCLEOTIDE SEQUENCE [LARGE SCALE GENOMIC DNA]</scope>
    <source>
        <strain evidence="7 8">DSE10</strain>
    </source>
</reference>
<feature type="transmembrane region" description="Helical" evidence="6">
    <location>
        <begin position="179"/>
        <end position="201"/>
    </location>
</feature>
<feature type="transmembrane region" description="Helical" evidence="6">
    <location>
        <begin position="54"/>
        <end position="78"/>
    </location>
</feature>
<protein>
    <recommendedName>
        <fullName evidence="9">Pheromone autoinducer 2 transporter</fullName>
    </recommendedName>
</protein>
<dbReference type="InterPro" id="IPR002549">
    <property type="entry name" value="AI-2E-like"/>
</dbReference>
<dbReference type="PANTHER" id="PTHR21716">
    <property type="entry name" value="TRANSMEMBRANE PROTEIN"/>
    <property type="match status" value="1"/>
</dbReference>
<evidence type="ECO:0000313" key="8">
    <source>
        <dbReference type="Proteomes" id="UP000011919"/>
    </source>
</evidence>
<evidence type="ECO:0000256" key="3">
    <source>
        <dbReference type="ARBA" id="ARBA00022692"/>
    </source>
</evidence>
<proteinExistence type="inferred from homology"/>
<dbReference type="AlphaFoldDB" id="M7NGD6"/>
<accession>M7NGD6</accession>
<evidence type="ECO:0008006" key="9">
    <source>
        <dbReference type="Google" id="ProtNLM"/>
    </source>
</evidence>
<dbReference type="GO" id="GO:0055085">
    <property type="term" value="P:transmembrane transport"/>
    <property type="evidence" value="ECO:0007669"/>
    <property type="project" value="TreeGrafter"/>
</dbReference>
<dbReference type="GO" id="GO:0016020">
    <property type="term" value="C:membrane"/>
    <property type="evidence" value="ECO:0007669"/>
    <property type="project" value="UniProtKB-SubCell"/>
</dbReference>
<dbReference type="STRING" id="1235279.C772_01886"/>
<dbReference type="Proteomes" id="UP000011919">
    <property type="component" value="Unassembled WGS sequence"/>
</dbReference>
<feature type="transmembrane region" description="Helical" evidence="6">
    <location>
        <begin position="300"/>
        <end position="320"/>
    </location>
</feature>
<evidence type="ECO:0000313" key="7">
    <source>
        <dbReference type="EMBL" id="EMR06241.1"/>
    </source>
</evidence>
<evidence type="ECO:0000256" key="2">
    <source>
        <dbReference type="ARBA" id="ARBA00009773"/>
    </source>
</evidence>
<sequence length="386" mass="43396">MRFVHGIGYTGNRIGRKQYSKGVPMTKKLWFQAGVGILLALLIIHFFIDIKGLFAPIGIILRTIFLPLLVGGLLFYLTEPVQRYLEKRNFPRWASILSVFVLLIGVFWGLSAMIGPMITKQVNSFTNNLPQITEDVQENVSYWLDRRDELPEFMENAIDNARERVNEIALNLGGGMVNFITGFFQTIFMLVLAPFFLVYMLKDHERFIPFVSKFFNGKKKKFVIETLEEVNRTISNYVQGQMLVSLCVGIMLLIGYLVIGLEYALILAIFGLFMNLIPFIGPWISVVPALLIALIQDPKLVIGVGIIMLVAQQIESNFITPNIMGKTLEIHPLTVITVILAAGNIAGFVGVLLGVPLYAVGKTIIKNFYKERKEIREAATSDVAEE</sequence>
<feature type="transmembrane region" description="Helical" evidence="6">
    <location>
        <begin position="265"/>
        <end position="293"/>
    </location>
</feature>
<organism evidence="7 8">
    <name type="scientific">Bhargavaea cecembensis DSE10</name>
    <dbReference type="NCBI Taxonomy" id="1235279"/>
    <lineage>
        <taxon>Bacteria</taxon>
        <taxon>Bacillati</taxon>
        <taxon>Bacillota</taxon>
        <taxon>Bacilli</taxon>
        <taxon>Bacillales</taxon>
        <taxon>Caryophanaceae</taxon>
        <taxon>Bhargavaea</taxon>
    </lineage>
</organism>